<evidence type="ECO:0000313" key="1">
    <source>
        <dbReference type="EMBL" id="KAK8572691.1"/>
    </source>
</evidence>
<dbReference type="Proteomes" id="UP001472677">
    <property type="component" value="Unassembled WGS sequence"/>
</dbReference>
<reference evidence="1 2" key="1">
    <citation type="journal article" date="2024" name="G3 (Bethesda)">
        <title>Genome assembly of Hibiscus sabdariffa L. provides insights into metabolisms of medicinal natural products.</title>
        <authorList>
            <person name="Kim T."/>
        </authorList>
    </citation>
    <scope>NUCLEOTIDE SEQUENCE [LARGE SCALE GENOMIC DNA]</scope>
    <source>
        <strain evidence="1">TK-2024</strain>
        <tissue evidence="1">Old leaves</tissue>
    </source>
</reference>
<name>A0ABR2F6P5_9ROSI</name>
<dbReference type="EMBL" id="JBBPBM010000008">
    <property type="protein sequence ID" value="KAK8572691.1"/>
    <property type="molecule type" value="Genomic_DNA"/>
</dbReference>
<protein>
    <submittedName>
        <fullName evidence="1">Uncharacterized protein</fullName>
    </submittedName>
</protein>
<accession>A0ABR2F6P5</accession>
<evidence type="ECO:0000313" key="2">
    <source>
        <dbReference type="Proteomes" id="UP001472677"/>
    </source>
</evidence>
<sequence>MWIGAASSDWAGGGGWGASGVEPNGEVGVLSLLAGMLAGVAAGLVEVRLAAGTTGGESGDGCLGSAGAGDAEAGCEGESAVDWLGSAGAGDAAAGLEDPASSVGAVGM</sequence>
<gene>
    <name evidence="1" type="ORF">V6N12_028738</name>
</gene>
<organism evidence="1 2">
    <name type="scientific">Hibiscus sabdariffa</name>
    <name type="common">roselle</name>
    <dbReference type="NCBI Taxonomy" id="183260"/>
    <lineage>
        <taxon>Eukaryota</taxon>
        <taxon>Viridiplantae</taxon>
        <taxon>Streptophyta</taxon>
        <taxon>Embryophyta</taxon>
        <taxon>Tracheophyta</taxon>
        <taxon>Spermatophyta</taxon>
        <taxon>Magnoliopsida</taxon>
        <taxon>eudicotyledons</taxon>
        <taxon>Gunneridae</taxon>
        <taxon>Pentapetalae</taxon>
        <taxon>rosids</taxon>
        <taxon>malvids</taxon>
        <taxon>Malvales</taxon>
        <taxon>Malvaceae</taxon>
        <taxon>Malvoideae</taxon>
        <taxon>Hibiscus</taxon>
    </lineage>
</organism>
<proteinExistence type="predicted"/>
<keyword evidence="2" id="KW-1185">Reference proteome</keyword>
<comment type="caution">
    <text evidence="1">The sequence shown here is derived from an EMBL/GenBank/DDBJ whole genome shotgun (WGS) entry which is preliminary data.</text>
</comment>